<dbReference type="Proteomes" id="UP001465426">
    <property type="component" value="Unassembled WGS sequence"/>
</dbReference>
<dbReference type="EMBL" id="JBBMFN010000001">
    <property type="protein sequence ID" value="MEQ2464164.1"/>
    <property type="molecule type" value="Genomic_DNA"/>
</dbReference>
<feature type="domain" description="SMODS/Ubiquitin system-associated 2TM effector" evidence="2">
    <location>
        <begin position="4"/>
        <end position="264"/>
    </location>
</feature>
<evidence type="ECO:0000259" key="2">
    <source>
        <dbReference type="Pfam" id="PF18179"/>
    </source>
</evidence>
<dbReference type="InterPro" id="IPR041502">
    <property type="entry name" value="SUa-2TM"/>
</dbReference>
<comment type="caution">
    <text evidence="3">The sequence shown here is derived from an EMBL/GenBank/DDBJ whole genome shotgun (WGS) entry which is preliminary data.</text>
</comment>
<dbReference type="RefSeq" id="WP_349204046.1">
    <property type="nucleotide sequence ID" value="NZ_JBBMFN010000001.1"/>
</dbReference>
<keyword evidence="1" id="KW-1133">Transmembrane helix</keyword>
<feature type="transmembrane region" description="Helical" evidence="1">
    <location>
        <begin position="54"/>
        <end position="70"/>
    </location>
</feature>
<name>A0ABV1EWS1_9BACI</name>
<organism evidence="3 4">
    <name type="scientific">Niallia hominis</name>
    <dbReference type="NCBI Taxonomy" id="3133173"/>
    <lineage>
        <taxon>Bacteria</taxon>
        <taxon>Bacillati</taxon>
        <taxon>Bacillota</taxon>
        <taxon>Bacilli</taxon>
        <taxon>Bacillales</taxon>
        <taxon>Bacillaceae</taxon>
        <taxon>Niallia</taxon>
    </lineage>
</organism>
<protein>
    <recommendedName>
        <fullName evidence="2">SMODS/Ubiquitin system-associated 2TM effector domain-containing protein</fullName>
    </recommendedName>
</protein>
<gene>
    <name evidence="3" type="ORF">WMO63_00605</name>
</gene>
<evidence type="ECO:0000256" key="1">
    <source>
        <dbReference type="SAM" id="Phobius"/>
    </source>
</evidence>
<accession>A0ABV1EWS1</accession>
<sequence length="265" mass="30887">MSKVIIQCIFILLPTLVGIFYPLQKIVYGFLSLLTIDSTNLDNAIKSITSNEKIISIICGIILSVFFYIWRKRTNAEKLFNTGNDYNDYPLVIYWIAGRILGYGKVTLVRVPIYLQYKLLLEDIFQNVQVDSDVENKEQAVSVIEKNMEQPFDELNLILMDTYEITENQIPLNKRNLPTVIIQNGNDFGGHRFFNPEFVKMIREKTNLYSRTFKKVYIYSTTNTNHNEAIITKCFKNGNRTGFKNITVYQANREDFSFTEEYKVL</sequence>
<keyword evidence="1" id="KW-0472">Membrane</keyword>
<dbReference type="Pfam" id="PF18179">
    <property type="entry name" value="SUa-2TM"/>
    <property type="match status" value="1"/>
</dbReference>
<feature type="transmembrane region" description="Helical" evidence="1">
    <location>
        <begin position="9"/>
        <end position="34"/>
    </location>
</feature>
<keyword evidence="1" id="KW-0812">Transmembrane</keyword>
<keyword evidence="4" id="KW-1185">Reference proteome</keyword>
<reference evidence="3 4" key="1">
    <citation type="submission" date="2024-03" db="EMBL/GenBank/DDBJ databases">
        <title>Human intestinal bacterial collection.</title>
        <authorList>
            <person name="Pauvert C."/>
            <person name="Hitch T.C.A."/>
            <person name="Clavel T."/>
        </authorList>
    </citation>
    <scope>NUCLEOTIDE SEQUENCE [LARGE SCALE GENOMIC DNA]</scope>
    <source>
        <strain evidence="3 4">CLA-SR-H024</strain>
    </source>
</reference>
<evidence type="ECO:0000313" key="4">
    <source>
        <dbReference type="Proteomes" id="UP001465426"/>
    </source>
</evidence>
<proteinExistence type="predicted"/>
<evidence type="ECO:0000313" key="3">
    <source>
        <dbReference type="EMBL" id="MEQ2464164.1"/>
    </source>
</evidence>